<evidence type="ECO:0000313" key="3">
    <source>
        <dbReference type="EMBL" id="GAA5165399.1"/>
    </source>
</evidence>
<reference evidence="4" key="1">
    <citation type="journal article" date="2019" name="Int. J. Syst. Evol. Microbiol.">
        <title>The Global Catalogue of Microorganisms (GCM) 10K type strain sequencing project: providing services to taxonomists for standard genome sequencing and annotation.</title>
        <authorList>
            <consortium name="The Broad Institute Genomics Platform"/>
            <consortium name="The Broad Institute Genome Sequencing Center for Infectious Disease"/>
            <person name="Wu L."/>
            <person name="Ma J."/>
        </authorList>
    </citation>
    <scope>NUCLEOTIDE SEQUENCE [LARGE SCALE GENOMIC DNA]</scope>
    <source>
        <strain evidence="4">JCM 18715</strain>
    </source>
</reference>
<dbReference type="PANTHER" id="PTHR38036">
    <property type="entry name" value="UPF0250 PROTEIN YBED"/>
    <property type="match status" value="1"/>
</dbReference>
<comment type="caution">
    <text evidence="3">The sequence shown here is derived from an EMBL/GenBank/DDBJ whole genome shotgun (WGS) entry which is preliminary data.</text>
</comment>
<dbReference type="Gene3D" id="3.30.70.260">
    <property type="match status" value="1"/>
</dbReference>
<organism evidence="3 4">
    <name type="scientific">Viridibacterium curvum</name>
    <dbReference type="NCBI Taxonomy" id="1101404"/>
    <lineage>
        <taxon>Bacteria</taxon>
        <taxon>Pseudomonadati</taxon>
        <taxon>Pseudomonadota</taxon>
        <taxon>Betaproteobacteria</taxon>
        <taxon>Rhodocyclales</taxon>
        <taxon>Rhodocyclaceae</taxon>
        <taxon>Viridibacterium</taxon>
    </lineage>
</organism>
<dbReference type="Proteomes" id="UP001500547">
    <property type="component" value="Unassembled WGS sequence"/>
</dbReference>
<dbReference type="PANTHER" id="PTHR38036:SF1">
    <property type="entry name" value="UPF0250 PROTEIN YBED"/>
    <property type="match status" value="1"/>
</dbReference>
<comment type="similarity">
    <text evidence="1 2">Belongs to the UPF0250 family.</text>
</comment>
<dbReference type="RefSeq" id="WP_345532879.1">
    <property type="nucleotide sequence ID" value="NZ_BAABLD010000008.1"/>
</dbReference>
<dbReference type="SUPFAM" id="SSF117991">
    <property type="entry name" value="YbeD/HP0495-like"/>
    <property type="match status" value="1"/>
</dbReference>
<protein>
    <recommendedName>
        <fullName evidence="2">UPF0250 protein GCM10025770_20860</fullName>
    </recommendedName>
</protein>
<keyword evidence="4" id="KW-1185">Reference proteome</keyword>
<dbReference type="EMBL" id="BAABLD010000008">
    <property type="protein sequence ID" value="GAA5165399.1"/>
    <property type="molecule type" value="Genomic_DNA"/>
</dbReference>
<proteinExistence type="inferred from homology"/>
<evidence type="ECO:0000256" key="2">
    <source>
        <dbReference type="HAMAP-Rule" id="MF_00659"/>
    </source>
</evidence>
<dbReference type="InterPro" id="IPR027471">
    <property type="entry name" value="YbeD-like_sf"/>
</dbReference>
<gene>
    <name evidence="3" type="ORF">GCM10025770_20860</name>
</gene>
<evidence type="ECO:0000256" key="1">
    <source>
        <dbReference type="ARBA" id="ARBA00008460"/>
    </source>
</evidence>
<dbReference type="InterPro" id="IPR007454">
    <property type="entry name" value="UPF0250_YbeD-like"/>
</dbReference>
<dbReference type="Pfam" id="PF04359">
    <property type="entry name" value="DUF493"/>
    <property type="match status" value="1"/>
</dbReference>
<name>A0ABP9QPU0_9RHOO</name>
<sequence>MSQNTPQTRPDTLLEFPCDFPLKIMGERVDGFAQTVLEVVQRHAPDFDGNSMEMRPSSTGKYLSLTCTIRATSKPQLDALYTELSGHPMVKVVL</sequence>
<dbReference type="HAMAP" id="MF_00659">
    <property type="entry name" value="UPF0250"/>
    <property type="match status" value="1"/>
</dbReference>
<accession>A0ABP9QPU0</accession>
<evidence type="ECO:0000313" key="4">
    <source>
        <dbReference type="Proteomes" id="UP001500547"/>
    </source>
</evidence>